<proteinExistence type="inferred from homology"/>
<evidence type="ECO:0000256" key="3">
    <source>
        <dbReference type="ARBA" id="ARBA00022801"/>
    </source>
</evidence>
<dbReference type="Pfam" id="PF00082">
    <property type="entry name" value="Peptidase_S8"/>
    <property type="match status" value="2"/>
</dbReference>
<dbReference type="PROSITE" id="PS00136">
    <property type="entry name" value="SUBTILASE_ASP"/>
    <property type="match status" value="1"/>
</dbReference>
<dbReference type="AlphaFoldDB" id="A0A0C7QQN7"/>
<dbReference type="InterPro" id="IPR015500">
    <property type="entry name" value="Peptidase_S8_subtilisin-rel"/>
</dbReference>
<dbReference type="InterPro" id="IPR023827">
    <property type="entry name" value="Peptidase_S8_Asp-AS"/>
</dbReference>
<evidence type="ECO:0000259" key="6">
    <source>
        <dbReference type="Pfam" id="PF00082"/>
    </source>
</evidence>
<dbReference type="OrthoDB" id="1757800at2"/>
<organism evidence="7 8">
    <name type="scientific">Paraclostridium sordellii</name>
    <name type="common">Clostridium sordellii</name>
    <dbReference type="NCBI Taxonomy" id="1505"/>
    <lineage>
        <taxon>Bacteria</taxon>
        <taxon>Bacillati</taxon>
        <taxon>Bacillota</taxon>
        <taxon>Clostridia</taxon>
        <taxon>Peptostreptococcales</taxon>
        <taxon>Peptostreptococcaceae</taxon>
        <taxon>Paraclostridium</taxon>
    </lineage>
</organism>
<feature type="domain" description="Peptidase S8/S53" evidence="6">
    <location>
        <begin position="99"/>
        <end position="293"/>
    </location>
</feature>
<dbReference type="InterPro" id="IPR034045">
    <property type="entry name" value="Pep_S8_CspA-like"/>
</dbReference>
<keyword evidence="2 7" id="KW-0645">Protease</keyword>
<dbReference type="PANTHER" id="PTHR43806">
    <property type="entry name" value="PEPTIDASE S8"/>
    <property type="match status" value="1"/>
</dbReference>
<dbReference type="PROSITE" id="PS51892">
    <property type="entry name" value="SUBTILASE"/>
    <property type="match status" value="1"/>
</dbReference>
<dbReference type="NCBIfam" id="NF040808">
    <property type="entry name" value="CspC_non_triad"/>
    <property type="match status" value="1"/>
</dbReference>
<protein>
    <submittedName>
        <fullName evidence="7">Subtilisin-like serine germination related protease</fullName>
        <ecNumber evidence="7">3.4.21.96</ecNumber>
    </submittedName>
</protein>
<dbReference type="EC" id="3.4.21.96" evidence="7"/>
<dbReference type="SUPFAM" id="SSF52743">
    <property type="entry name" value="Subtilisin-like"/>
    <property type="match status" value="1"/>
</dbReference>
<dbReference type="Proteomes" id="UP000049127">
    <property type="component" value="Unassembled WGS sequence"/>
</dbReference>
<dbReference type="PRINTS" id="PR00723">
    <property type="entry name" value="SUBTILISIN"/>
</dbReference>
<evidence type="ECO:0000256" key="2">
    <source>
        <dbReference type="ARBA" id="ARBA00022670"/>
    </source>
</evidence>
<sequence>MEKSYLIIYQGKIEDVEKDLKSNGIEQYVILNNQLLAIYVPINFREEILTTIETVAWWQRSMPMSSLIEVTNNMSTGVSITDSAGTDYIYKNPYITTTGKGVLIAIIDSGIDYLHPDFINENNTSKIVSIWDQESNKKQPPKGFIFGSEFTREDINTAIMENDKTLSVDNIGTGTIAAGISSGNGRLNSQYKGVAVDSELVVVKLREYKDTYTEGRINYQKSDFLSAIRYVLDIAKKEDKFLIINFTIGLAAKSIIELTLLETFREINEAGVIFISGAGNEGNTDIHYEGNISANNGFQDIIIQVGQQKNLDITLTNIGPDKIGASIISPSGELSYQIMYSPDYYVYRGKFNLEDTDYEMRLIYPWLESAHQELTINLFNIKPGIWTLRLIPEFILNGSYDVYLPNKNLISSQTRFSDPASTSTITMYAATEKVITIGAYNDKTDSIWIGSSKGPVKQKGIKPDIVAPGIDIISPYIDGEYNTSTGTGVSSSIVSGVIALIVQYIREQNAFYKEVLYTQQLKTYLMLGATKKDIYEYPNISQGYGILNLKDTIIAIANNFE</sequence>
<dbReference type="EMBL" id="CEKZ01000003">
    <property type="protein sequence ID" value="CEQ03087.1"/>
    <property type="molecule type" value="Genomic_DNA"/>
</dbReference>
<dbReference type="CDD" id="cd07478">
    <property type="entry name" value="Peptidases_S8_CspA-like"/>
    <property type="match status" value="1"/>
</dbReference>
<gene>
    <name evidence="7" type="primary">cspC_2</name>
    <name evidence="7" type="ORF">R28058_08201</name>
</gene>
<dbReference type="Gene3D" id="3.40.50.200">
    <property type="entry name" value="Peptidase S8/S53 domain"/>
    <property type="match status" value="1"/>
</dbReference>
<dbReference type="PANTHER" id="PTHR43806:SF11">
    <property type="entry name" value="CEREVISIN-RELATED"/>
    <property type="match status" value="1"/>
</dbReference>
<dbReference type="GO" id="GO:0006508">
    <property type="term" value="P:proteolysis"/>
    <property type="evidence" value="ECO:0007669"/>
    <property type="project" value="UniProtKB-KW"/>
</dbReference>
<dbReference type="InterPro" id="IPR050131">
    <property type="entry name" value="Peptidase_S8_subtilisin-like"/>
</dbReference>
<comment type="caution">
    <text evidence="5">Lacks conserved residue(s) required for the propagation of feature annotation.</text>
</comment>
<comment type="similarity">
    <text evidence="1 5">Belongs to the peptidase S8 family.</text>
</comment>
<feature type="domain" description="Peptidase S8/S53" evidence="6">
    <location>
        <begin position="419"/>
        <end position="545"/>
    </location>
</feature>
<evidence type="ECO:0000256" key="4">
    <source>
        <dbReference type="ARBA" id="ARBA00022825"/>
    </source>
</evidence>
<dbReference type="RefSeq" id="WP_055341573.1">
    <property type="nucleotide sequence ID" value="NZ_CDNI01000003.1"/>
</dbReference>
<reference evidence="7 8" key="1">
    <citation type="submission" date="2015-01" db="EMBL/GenBank/DDBJ databases">
        <authorList>
            <person name="Aslett A.Martin."/>
            <person name="De Silva Nishadi"/>
        </authorList>
    </citation>
    <scope>NUCLEOTIDE SEQUENCE [LARGE SCALE GENOMIC DNA]</scope>
    <source>
        <strain evidence="7 8">R28058</strain>
    </source>
</reference>
<evidence type="ECO:0000256" key="5">
    <source>
        <dbReference type="PROSITE-ProRule" id="PRU01240"/>
    </source>
</evidence>
<accession>A0A0C7QQN7</accession>
<dbReference type="InterPro" id="IPR000209">
    <property type="entry name" value="Peptidase_S8/S53_dom"/>
</dbReference>
<evidence type="ECO:0000313" key="8">
    <source>
        <dbReference type="Proteomes" id="UP000049127"/>
    </source>
</evidence>
<keyword evidence="3 7" id="KW-0378">Hydrolase</keyword>
<dbReference type="Gene3D" id="2.60.120.1290">
    <property type="match status" value="1"/>
</dbReference>
<dbReference type="GO" id="GO:0004252">
    <property type="term" value="F:serine-type endopeptidase activity"/>
    <property type="evidence" value="ECO:0007669"/>
    <property type="project" value="InterPro"/>
</dbReference>
<evidence type="ECO:0000256" key="1">
    <source>
        <dbReference type="ARBA" id="ARBA00011073"/>
    </source>
</evidence>
<evidence type="ECO:0000313" key="7">
    <source>
        <dbReference type="EMBL" id="CEQ03087.1"/>
    </source>
</evidence>
<name>A0A0C7QQN7_PARSO</name>
<dbReference type="InterPro" id="IPR036852">
    <property type="entry name" value="Peptidase_S8/S53_dom_sf"/>
</dbReference>
<keyword evidence="4" id="KW-0720">Serine protease</keyword>